<gene>
    <name evidence="2" type="ORF">BBW65_01445</name>
</gene>
<dbReference type="SUPFAM" id="SSF103515">
    <property type="entry name" value="Autotransporter"/>
    <property type="match status" value="1"/>
</dbReference>
<dbReference type="AlphaFoldDB" id="A0A1B1U4A4"/>
<dbReference type="RefSeq" id="WP_066338732.1">
    <property type="nucleotide sequence ID" value="NZ_CP016503.1"/>
</dbReference>
<organism evidence="2 3">
    <name type="scientific">Helicobacter enhydrae</name>
    <dbReference type="NCBI Taxonomy" id="222136"/>
    <lineage>
        <taxon>Bacteria</taxon>
        <taxon>Pseudomonadati</taxon>
        <taxon>Campylobacterota</taxon>
        <taxon>Epsilonproteobacteria</taxon>
        <taxon>Campylobacterales</taxon>
        <taxon>Helicobacteraceae</taxon>
        <taxon>Helicobacter</taxon>
    </lineage>
</organism>
<accession>A0A1B1U4A4</accession>
<keyword evidence="1" id="KW-0732">Signal</keyword>
<reference evidence="3" key="1">
    <citation type="submission" date="2016-07" db="EMBL/GenBank/DDBJ databases">
        <authorList>
            <person name="Florea S."/>
            <person name="Webb J.S."/>
            <person name="Jaromczyk J."/>
            <person name="Schardl C.L."/>
        </authorList>
    </citation>
    <scope>NUCLEOTIDE SEQUENCE [LARGE SCALE GENOMIC DNA]</scope>
    <source>
        <strain evidence="3">MIT 01-6242</strain>
    </source>
</reference>
<name>A0A1B1U4A4_9HELI</name>
<evidence type="ECO:0000313" key="2">
    <source>
        <dbReference type="EMBL" id="ANV97552.1"/>
    </source>
</evidence>
<evidence type="ECO:0000256" key="1">
    <source>
        <dbReference type="SAM" id="SignalP"/>
    </source>
</evidence>
<dbReference type="InterPro" id="IPR036709">
    <property type="entry name" value="Autotransporte_beta_dom_sf"/>
</dbReference>
<proteinExistence type="predicted"/>
<feature type="chain" id="PRO_5008530206" description="Outer membrane beta-barrel protein" evidence="1">
    <location>
        <begin position="22"/>
        <end position="219"/>
    </location>
</feature>
<evidence type="ECO:0008006" key="4">
    <source>
        <dbReference type="Google" id="ProtNLM"/>
    </source>
</evidence>
<protein>
    <recommendedName>
        <fullName evidence="4">Outer membrane beta-barrel protein</fullName>
    </recommendedName>
</protein>
<dbReference type="STRING" id="222136.BBW65_01445"/>
<dbReference type="OrthoDB" id="5322730at2"/>
<dbReference type="Proteomes" id="UP000092884">
    <property type="component" value="Chromosome"/>
</dbReference>
<feature type="signal peptide" evidence="1">
    <location>
        <begin position="1"/>
        <end position="21"/>
    </location>
</feature>
<evidence type="ECO:0000313" key="3">
    <source>
        <dbReference type="Proteomes" id="UP000092884"/>
    </source>
</evidence>
<sequence length="219" mass="24087">MFRYMIASLICVCLTITSMEAAKKPKEEIKNWLFLNDTSLGASWSSIGDTGYISVDLGYSLTIATYAPTGGVRRTFGLDIEVPLYVSALGSSNGITSGDKISESLGWGVVLPLTIGIEAKNFWLKGLFGYTYNEISEGFDVASNKQSIVKINMRYHGFTYGVQLGWRYKNILNLGLKAMFGKLQNTARNANGSGLETAIQSKDRQYNLMRFGGFASITF</sequence>
<keyword evidence="3" id="KW-1185">Reference proteome</keyword>
<dbReference type="EMBL" id="CP016503">
    <property type="protein sequence ID" value="ANV97552.1"/>
    <property type="molecule type" value="Genomic_DNA"/>
</dbReference>
<dbReference type="KEGG" id="het:BBW65_01445"/>